<reference evidence="6 9" key="2">
    <citation type="submission" date="2019-07" db="EMBL/GenBank/DDBJ databases">
        <title>Whole genome shotgun sequence of Staphylococcus arlettae NBRC 109765.</title>
        <authorList>
            <person name="Hosoyama A."/>
            <person name="Uohara A."/>
            <person name="Ohji S."/>
            <person name="Ichikawa N."/>
        </authorList>
    </citation>
    <scope>NUCLEOTIDE SEQUENCE [LARGE SCALE GENOMIC DNA]</scope>
    <source>
        <strain evidence="6 9">NBRC 109765</strain>
    </source>
</reference>
<keyword evidence="1" id="KW-0423">Lactose metabolism</keyword>
<dbReference type="SMART" id="SM00420">
    <property type="entry name" value="HTH_DEOR"/>
    <property type="match status" value="1"/>
</dbReference>
<evidence type="ECO:0000313" key="9">
    <source>
        <dbReference type="Proteomes" id="UP000321598"/>
    </source>
</evidence>
<accession>A0A380C4B1</accession>
<organism evidence="7 8">
    <name type="scientific">Staphylococcus arlettae</name>
    <dbReference type="NCBI Taxonomy" id="29378"/>
    <lineage>
        <taxon>Bacteria</taxon>
        <taxon>Bacillati</taxon>
        <taxon>Bacillota</taxon>
        <taxon>Bacilli</taxon>
        <taxon>Bacillales</taxon>
        <taxon>Staphylococcaceae</taxon>
        <taxon>Staphylococcus</taxon>
    </lineage>
</organism>
<gene>
    <name evidence="7" type="ORF">NCTC12413_00638</name>
    <name evidence="6" type="ORF">SAR03_20760</name>
</gene>
<dbReference type="Proteomes" id="UP000321598">
    <property type="component" value="Unassembled WGS sequence"/>
</dbReference>
<dbReference type="InterPro" id="IPR036388">
    <property type="entry name" value="WH-like_DNA-bd_sf"/>
</dbReference>
<keyword evidence="9" id="KW-1185">Reference proteome</keyword>
<dbReference type="STRING" id="1212545.SARL_06819"/>
<dbReference type="SUPFAM" id="SSF46785">
    <property type="entry name" value="Winged helix' DNA-binding domain"/>
    <property type="match status" value="1"/>
</dbReference>
<keyword evidence="4" id="KW-0804">Transcription</keyword>
<evidence type="ECO:0000256" key="2">
    <source>
        <dbReference type="ARBA" id="ARBA00023015"/>
    </source>
</evidence>
<proteinExistence type="predicted"/>
<dbReference type="OrthoDB" id="9815009at2"/>
<dbReference type="EMBL" id="BKAV01000025">
    <property type="protein sequence ID" value="GEQ01039.1"/>
    <property type="molecule type" value="Genomic_DNA"/>
</dbReference>
<dbReference type="InterPro" id="IPR013196">
    <property type="entry name" value="HTH_11"/>
</dbReference>
<evidence type="ECO:0000256" key="4">
    <source>
        <dbReference type="ARBA" id="ARBA00023163"/>
    </source>
</evidence>
<protein>
    <submittedName>
        <fullName evidence="6 7">Transcriptional regulator</fullName>
    </submittedName>
</protein>
<sequence>MNKRERQNKIVNAIHHNKQISASDLAKHLDVSKRTILRDIQDLEDQGVKILAKHGKLGGYQLQEAQQNYAIELTESQLSALFLVLNESQSISSLPYKEEIHAIIKKCLNLPYNKLRKTLKKLDRYIKFDDQHHEILPTLFSDLLIYCTERNVMAMEYSHSNEHTQTENVIFIGLLCEQGLWKAIVFEIGSGRTNEIPIVAIQDIAYSFEKKIKTHDISIKNYKEFLNPAEM</sequence>
<dbReference type="Gene3D" id="1.10.10.10">
    <property type="entry name" value="Winged helix-like DNA-binding domain superfamily/Winged helix DNA-binding domain"/>
    <property type="match status" value="1"/>
</dbReference>
<name>A0A380C4B1_9STAP</name>
<dbReference type="PANTHER" id="PTHR34580">
    <property type="match status" value="1"/>
</dbReference>
<evidence type="ECO:0000259" key="5">
    <source>
        <dbReference type="PROSITE" id="PS51000"/>
    </source>
</evidence>
<dbReference type="InterPro" id="IPR036390">
    <property type="entry name" value="WH_DNA-bd_sf"/>
</dbReference>
<dbReference type="InterPro" id="IPR011991">
    <property type="entry name" value="ArsR-like_HTH"/>
</dbReference>
<evidence type="ECO:0000313" key="6">
    <source>
        <dbReference type="EMBL" id="GEQ01039.1"/>
    </source>
</evidence>
<keyword evidence="3" id="KW-0238">DNA-binding</keyword>
<dbReference type="PROSITE" id="PS51000">
    <property type="entry name" value="HTH_DEOR_2"/>
    <property type="match status" value="1"/>
</dbReference>
<dbReference type="GO" id="GO:0005988">
    <property type="term" value="P:lactose metabolic process"/>
    <property type="evidence" value="ECO:0007669"/>
    <property type="project" value="UniProtKB-KW"/>
</dbReference>
<dbReference type="InterPro" id="IPR051534">
    <property type="entry name" value="CBASS_pafABC_assoc_protein"/>
</dbReference>
<feature type="domain" description="HTH deoR-type" evidence="5">
    <location>
        <begin position="3"/>
        <end position="59"/>
    </location>
</feature>
<keyword evidence="2" id="KW-0805">Transcription regulation</keyword>
<evidence type="ECO:0000313" key="7">
    <source>
        <dbReference type="EMBL" id="SUJ12023.1"/>
    </source>
</evidence>
<evidence type="ECO:0000256" key="3">
    <source>
        <dbReference type="ARBA" id="ARBA00023125"/>
    </source>
</evidence>
<dbReference type="Proteomes" id="UP000254956">
    <property type="component" value="Unassembled WGS sequence"/>
</dbReference>
<dbReference type="CDD" id="cd00090">
    <property type="entry name" value="HTH_ARSR"/>
    <property type="match status" value="1"/>
</dbReference>
<dbReference type="InterPro" id="IPR001034">
    <property type="entry name" value="DeoR_HTH"/>
</dbReference>
<dbReference type="EMBL" id="UGZE01000001">
    <property type="protein sequence ID" value="SUJ12023.1"/>
    <property type="molecule type" value="Genomic_DNA"/>
</dbReference>
<dbReference type="RefSeq" id="WP_103388519.1">
    <property type="nucleotide sequence ID" value="NZ_BKAV01000025.1"/>
</dbReference>
<reference evidence="7 8" key="1">
    <citation type="submission" date="2018-06" db="EMBL/GenBank/DDBJ databases">
        <authorList>
            <consortium name="Pathogen Informatics"/>
            <person name="Doyle S."/>
        </authorList>
    </citation>
    <scope>NUCLEOTIDE SEQUENCE [LARGE SCALE GENOMIC DNA]</scope>
    <source>
        <strain evidence="7 8">NCTC12413</strain>
    </source>
</reference>
<dbReference type="Pfam" id="PF08279">
    <property type="entry name" value="HTH_11"/>
    <property type="match status" value="1"/>
</dbReference>
<dbReference type="GO" id="GO:0003700">
    <property type="term" value="F:DNA-binding transcription factor activity"/>
    <property type="evidence" value="ECO:0007669"/>
    <property type="project" value="InterPro"/>
</dbReference>
<dbReference type="AlphaFoldDB" id="A0A380C4B1"/>
<dbReference type="GO" id="GO:0003677">
    <property type="term" value="F:DNA binding"/>
    <property type="evidence" value="ECO:0007669"/>
    <property type="project" value="UniProtKB-KW"/>
</dbReference>
<evidence type="ECO:0000256" key="1">
    <source>
        <dbReference type="ARBA" id="ARBA00022736"/>
    </source>
</evidence>
<evidence type="ECO:0000313" key="8">
    <source>
        <dbReference type="Proteomes" id="UP000254956"/>
    </source>
</evidence>
<dbReference type="PANTHER" id="PTHR34580:SF1">
    <property type="entry name" value="PROTEIN PAFC"/>
    <property type="match status" value="1"/>
</dbReference>